<dbReference type="Proteomes" id="UP000324517">
    <property type="component" value="Unassembled WGS sequence"/>
</dbReference>
<proteinExistence type="predicted"/>
<reference evidence="1 2" key="1">
    <citation type="submission" date="2019-08" db="EMBL/GenBank/DDBJ databases">
        <title>Bacillus genomes from the desert of Cuatro Cienegas, Coahuila.</title>
        <authorList>
            <person name="Olmedo-Alvarez G."/>
        </authorList>
    </citation>
    <scope>NUCLEOTIDE SEQUENCE [LARGE SCALE GENOMIC DNA]</scope>
    <source>
        <strain evidence="1 2">CH98b_3T</strain>
    </source>
</reference>
<dbReference type="OrthoDB" id="6194834at2"/>
<comment type="caution">
    <text evidence="1">The sequence shown here is derived from an EMBL/GenBank/DDBJ whole genome shotgun (WGS) entry which is preliminary data.</text>
</comment>
<evidence type="ECO:0000313" key="1">
    <source>
        <dbReference type="EMBL" id="TYS69353.1"/>
    </source>
</evidence>
<gene>
    <name evidence="1" type="ORF">FZC75_17535</name>
</gene>
<protein>
    <submittedName>
        <fullName evidence="1">Uncharacterized protein</fullName>
    </submittedName>
</protein>
<dbReference type="RefSeq" id="WP_148980206.1">
    <property type="nucleotide sequence ID" value="NZ_JBNILM010000008.1"/>
</dbReference>
<name>A0A5D4T184_9BACI</name>
<dbReference type="EMBL" id="VTET01000009">
    <property type="protein sequence ID" value="TYS69353.1"/>
    <property type="molecule type" value="Genomic_DNA"/>
</dbReference>
<sequence>MIKRLTIISLIAIILVIVAYNTRFYYATLPIESVSKREVLQSINESSEPIVKIANEDGYDWFITRTDQGEYRETLKAMIGNHGWEFQTQDGSGYFFEKGDETLIVTTEMWTGEYVMVRVPEGWEE</sequence>
<organism evidence="1 2">
    <name type="scientific">Sutcliffiella horikoshii</name>
    <dbReference type="NCBI Taxonomy" id="79883"/>
    <lineage>
        <taxon>Bacteria</taxon>
        <taxon>Bacillati</taxon>
        <taxon>Bacillota</taxon>
        <taxon>Bacilli</taxon>
        <taxon>Bacillales</taxon>
        <taxon>Bacillaceae</taxon>
        <taxon>Sutcliffiella</taxon>
    </lineage>
</organism>
<dbReference type="AlphaFoldDB" id="A0A5D4T184"/>
<evidence type="ECO:0000313" key="2">
    <source>
        <dbReference type="Proteomes" id="UP000324517"/>
    </source>
</evidence>
<accession>A0A5D4T184</accession>